<dbReference type="Pfam" id="PF02669">
    <property type="entry name" value="KdpC"/>
    <property type="match status" value="1"/>
</dbReference>
<dbReference type="EMBL" id="BAABIW010000010">
    <property type="protein sequence ID" value="GAA5023254.1"/>
    <property type="molecule type" value="Genomic_DNA"/>
</dbReference>
<evidence type="ECO:0000256" key="1">
    <source>
        <dbReference type="ARBA" id="ARBA00022448"/>
    </source>
</evidence>
<dbReference type="NCBIfam" id="TIGR00681">
    <property type="entry name" value="kdpC"/>
    <property type="match status" value="1"/>
</dbReference>
<dbReference type="NCBIfam" id="NF001454">
    <property type="entry name" value="PRK00315.1"/>
    <property type="match status" value="1"/>
</dbReference>
<dbReference type="Proteomes" id="UP001500427">
    <property type="component" value="Unassembled WGS sequence"/>
</dbReference>
<keyword evidence="6 11" id="KW-0067">ATP-binding</keyword>
<evidence type="ECO:0000256" key="8">
    <source>
        <dbReference type="ARBA" id="ARBA00022989"/>
    </source>
</evidence>
<evidence type="ECO:0000256" key="4">
    <source>
        <dbReference type="ARBA" id="ARBA00022692"/>
    </source>
</evidence>
<comment type="subunit">
    <text evidence="11">The system is composed of three essential subunits: KdpA, KdpB and KdpC.</text>
</comment>
<keyword evidence="9 11" id="KW-0406">Ion transport</keyword>
<evidence type="ECO:0000256" key="11">
    <source>
        <dbReference type="HAMAP-Rule" id="MF_00276"/>
    </source>
</evidence>
<keyword evidence="3 11" id="KW-0633">Potassium transport</keyword>
<keyword evidence="4 11" id="KW-0812">Transmembrane</keyword>
<proteinExistence type="inferred from homology"/>
<dbReference type="PANTHER" id="PTHR30042:SF2">
    <property type="entry name" value="POTASSIUM-TRANSPORTING ATPASE KDPC SUBUNIT"/>
    <property type="match status" value="1"/>
</dbReference>
<gene>
    <name evidence="11 13" type="primary">kdpC</name>
    <name evidence="13" type="ORF">GCM10023258_14390</name>
</gene>
<sequence length="190" mass="19206">MNNLLRQSLAGLRAMLVLTVLLGVLYPAAVWAVGQVAARDQAAGSLVSVDGAVVGSSLLGQGWTGAEWFHSRPSASDYAGDTSGGTNLGPGPDLQSEVQTRAEAAGLPVGSAPADALTASGSGLDPNITPAYAAAQVERVAAARGVDAARIRQLVSDHTQERMLGFLGQPRVDVLGLNLALARLAAPSAG</sequence>
<feature type="region of interest" description="Disordered" evidence="12">
    <location>
        <begin position="75"/>
        <end position="94"/>
    </location>
</feature>
<comment type="similarity">
    <text evidence="11">Belongs to the KdpC family.</text>
</comment>
<keyword evidence="14" id="KW-1185">Reference proteome</keyword>
<dbReference type="PANTHER" id="PTHR30042">
    <property type="entry name" value="POTASSIUM-TRANSPORTING ATPASE C CHAIN"/>
    <property type="match status" value="1"/>
</dbReference>
<dbReference type="HAMAP" id="MF_00276">
    <property type="entry name" value="KdpC"/>
    <property type="match status" value="1"/>
</dbReference>
<evidence type="ECO:0000313" key="13">
    <source>
        <dbReference type="EMBL" id="GAA5023254.1"/>
    </source>
</evidence>
<evidence type="ECO:0000256" key="7">
    <source>
        <dbReference type="ARBA" id="ARBA00022958"/>
    </source>
</evidence>
<comment type="function">
    <text evidence="11">Part of the high-affinity ATP-driven potassium transport (or Kdp) system, which catalyzes the hydrolysis of ATP coupled with the electrogenic transport of potassium into the cytoplasm. This subunit acts as a catalytic chaperone that increases the ATP-binding affinity of the ATP-hydrolyzing subunit KdpB by the formation of a transient KdpB/KdpC/ATP ternary complex.</text>
</comment>
<name>A0ABP9J9J5_9MICO</name>
<accession>A0ABP9J9J5</accession>
<protein>
    <recommendedName>
        <fullName evidence="11">Potassium-transporting ATPase KdpC subunit</fullName>
    </recommendedName>
    <alternativeName>
        <fullName evidence="11">ATP phosphohydrolase [potassium-transporting] C chain</fullName>
    </alternativeName>
    <alternativeName>
        <fullName evidence="11">Potassium-binding and translocating subunit C</fullName>
    </alternativeName>
    <alternativeName>
        <fullName evidence="11">Potassium-translocating ATPase C chain</fullName>
    </alternativeName>
</protein>
<evidence type="ECO:0000256" key="12">
    <source>
        <dbReference type="SAM" id="MobiDB-lite"/>
    </source>
</evidence>
<evidence type="ECO:0000256" key="9">
    <source>
        <dbReference type="ARBA" id="ARBA00023065"/>
    </source>
</evidence>
<dbReference type="PIRSF" id="PIRSF001296">
    <property type="entry name" value="K_ATPase_KdpC"/>
    <property type="match status" value="1"/>
</dbReference>
<evidence type="ECO:0000313" key="14">
    <source>
        <dbReference type="Proteomes" id="UP001500427"/>
    </source>
</evidence>
<keyword evidence="1 11" id="KW-0813">Transport</keyword>
<comment type="caution">
    <text evidence="13">The sequence shown here is derived from an EMBL/GenBank/DDBJ whole genome shotgun (WGS) entry which is preliminary data.</text>
</comment>
<evidence type="ECO:0000256" key="2">
    <source>
        <dbReference type="ARBA" id="ARBA00022475"/>
    </source>
</evidence>
<evidence type="ECO:0000256" key="6">
    <source>
        <dbReference type="ARBA" id="ARBA00022840"/>
    </source>
</evidence>
<evidence type="ECO:0000256" key="3">
    <source>
        <dbReference type="ARBA" id="ARBA00022538"/>
    </source>
</evidence>
<evidence type="ECO:0000256" key="5">
    <source>
        <dbReference type="ARBA" id="ARBA00022741"/>
    </source>
</evidence>
<evidence type="ECO:0000256" key="10">
    <source>
        <dbReference type="ARBA" id="ARBA00023136"/>
    </source>
</evidence>
<keyword evidence="5 11" id="KW-0547">Nucleotide-binding</keyword>
<keyword evidence="2 11" id="KW-1003">Cell membrane</keyword>
<organism evidence="13 14">
    <name type="scientific">Terrabacter aeriphilus</name>
    <dbReference type="NCBI Taxonomy" id="515662"/>
    <lineage>
        <taxon>Bacteria</taxon>
        <taxon>Bacillati</taxon>
        <taxon>Actinomycetota</taxon>
        <taxon>Actinomycetes</taxon>
        <taxon>Micrococcales</taxon>
        <taxon>Intrasporangiaceae</taxon>
        <taxon>Terrabacter</taxon>
    </lineage>
</organism>
<reference evidence="14" key="1">
    <citation type="journal article" date="2019" name="Int. J. Syst. Evol. Microbiol.">
        <title>The Global Catalogue of Microorganisms (GCM) 10K type strain sequencing project: providing services to taxonomists for standard genome sequencing and annotation.</title>
        <authorList>
            <consortium name="The Broad Institute Genomics Platform"/>
            <consortium name="The Broad Institute Genome Sequencing Center for Infectious Disease"/>
            <person name="Wu L."/>
            <person name="Ma J."/>
        </authorList>
    </citation>
    <scope>NUCLEOTIDE SEQUENCE [LARGE SCALE GENOMIC DNA]</scope>
    <source>
        <strain evidence="14">JCM 17687</strain>
    </source>
</reference>
<keyword evidence="7 11" id="KW-0630">Potassium</keyword>
<keyword evidence="8 11" id="KW-1133">Transmembrane helix</keyword>
<keyword evidence="10 11" id="KW-0472">Membrane</keyword>
<dbReference type="InterPro" id="IPR003820">
    <property type="entry name" value="KdpC"/>
</dbReference>
<comment type="subcellular location">
    <subcellularLocation>
        <location evidence="11">Cell membrane</location>
        <topology evidence="11">Single-pass membrane protein</topology>
    </subcellularLocation>
</comment>